<name>A0A3N4JWF1_9PEZI</name>
<proteinExistence type="predicted"/>
<dbReference type="InterPro" id="IPR018466">
    <property type="entry name" value="Kre9/Knh1-like_N"/>
</dbReference>
<keyword evidence="7" id="KW-1185">Reference proteome</keyword>
<sequence>MRFFTVALSTVAAFATLVSAQSATGTTPPAPAVTDSKENQINFPIGGTITSGSPITIKWTPSTSGPVTLVLRKGDGNNLDTITTITSGIPNSGSFDWTPSSTLPAGDDYAIQIISGGVSNYSPKFGISSTVSSSSSSSTTMSTSTRSSSSSTSSTITSTSTSSSSTANASATPSGTNTTETSSSTTRTSTHSSPTATSGGAPGGGGATSLNGAGQVASPLALIFFIVAGIVYLN</sequence>
<keyword evidence="3" id="KW-0472">Membrane</keyword>
<dbReference type="PANTHER" id="PTHR40633:SF1">
    <property type="entry name" value="GPI ANCHORED SERINE-THREONINE RICH PROTEIN (AFU_ORTHOLOGUE AFUA_1G03630)"/>
    <property type="match status" value="1"/>
</dbReference>
<feature type="region of interest" description="Disordered" evidence="2">
    <location>
        <begin position="129"/>
        <end position="206"/>
    </location>
</feature>
<feature type="compositionally biased region" description="Low complexity" evidence="2">
    <location>
        <begin position="129"/>
        <end position="199"/>
    </location>
</feature>
<dbReference type="InterPro" id="IPR052982">
    <property type="entry name" value="SRP1/TIP1-like"/>
</dbReference>
<dbReference type="OrthoDB" id="4094614at2759"/>
<keyword evidence="1 4" id="KW-0732">Signal</keyword>
<evidence type="ECO:0000256" key="1">
    <source>
        <dbReference type="ARBA" id="ARBA00022729"/>
    </source>
</evidence>
<dbReference type="AlphaFoldDB" id="A0A3N4JWF1"/>
<feature type="domain" description="Yeast cell wall synthesis Kre9/Knh1-like N-terminal" evidence="5">
    <location>
        <begin position="48"/>
        <end position="127"/>
    </location>
</feature>
<evidence type="ECO:0000313" key="7">
    <source>
        <dbReference type="Proteomes" id="UP000276215"/>
    </source>
</evidence>
<evidence type="ECO:0000313" key="6">
    <source>
        <dbReference type="EMBL" id="RPA98034.1"/>
    </source>
</evidence>
<evidence type="ECO:0000256" key="2">
    <source>
        <dbReference type="SAM" id="MobiDB-lite"/>
    </source>
</evidence>
<organism evidence="6 7">
    <name type="scientific">Choiromyces venosus 120613-1</name>
    <dbReference type="NCBI Taxonomy" id="1336337"/>
    <lineage>
        <taxon>Eukaryota</taxon>
        <taxon>Fungi</taxon>
        <taxon>Dikarya</taxon>
        <taxon>Ascomycota</taxon>
        <taxon>Pezizomycotina</taxon>
        <taxon>Pezizomycetes</taxon>
        <taxon>Pezizales</taxon>
        <taxon>Tuberaceae</taxon>
        <taxon>Choiromyces</taxon>
    </lineage>
</organism>
<dbReference type="EMBL" id="ML120399">
    <property type="protein sequence ID" value="RPA98034.1"/>
    <property type="molecule type" value="Genomic_DNA"/>
</dbReference>
<dbReference type="Proteomes" id="UP000276215">
    <property type="component" value="Unassembled WGS sequence"/>
</dbReference>
<reference evidence="6 7" key="1">
    <citation type="journal article" date="2018" name="Nat. Ecol. Evol.">
        <title>Pezizomycetes genomes reveal the molecular basis of ectomycorrhizal truffle lifestyle.</title>
        <authorList>
            <person name="Murat C."/>
            <person name="Payen T."/>
            <person name="Noel B."/>
            <person name="Kuo A."/>
            <person name="Morin E."/>
            <person name="Chen J."/>
            <person name="Kohler A."/>
            <person name="Krizsan K."/>
            <person name="Balestrini R."/>
            <person name="Da Silva C."/>
            <person name="Montanini B."/>
            <person name="Hainaut M."/>
            <person name="Levati E."/>
            <person name="Barry K.W."/>
            <person name="Belfiori B."/>
            <person name="Cichocki N."/>
            <person name="Clum A."/>
            <person name="Dockter R.B."/>
            <person name="Fauchery L."/>
            <person name="Guy J."/>
            <person name="Iotti M."/>
            <person name="Le Tacon F."/>
            <person name="Lindquist E.A."/>
            <person name="Lipzen A."/>
            <person name="Malagnac F."/>
            <person name="Mello A."/>
            <person name="Molinier V."/>
            <person name="Miyauchi S."/>
            <person name="Poulain J."/>
            <person name="Riccioni C."/>
            <person name="Rubini A."/>
            <person name="Sitrit Y."/>
            <person name="Splivallo R."/>
            <person name="Traeger S."/>
            <person name="Wang M."/>
            <person name="Zifcakova L."/>
            <person name="Wipf D."/>
            <person name="Zambonelli A."/>
            <person name="Paolocci F."/>
            <person name="Nowrousian M."/>
            <person name="Ottonello S."/>
            <person name="Baldrian P."/>
            <person name="Spatafora J.W."/>
            <person name="Henrissat B."/>
            <person name="Nagy L.G."/>
            <person name="Aury J.M."/>
            <person name="Wincker P."/>
            <person name="Grigoriev I.V."/>
            <person name="Bonfante P."/>
            <person name="Martin F.M."/>
        </authorList>
    </citation>
    <scope>NUCLEOTIDE SEQUENCE [LARGE SCALE GENOMIC DNA]</scope>
    <source>
        <strain evidence="6 7">120613-1</strain>
    </source>
</reference>
<feature type="signal peptide" evidence="4">
    <location>
        <begin position="1"/>
        <end position="20"/>
    </location>
</feature>
<protein>
    <recommendedName>
        <fullName evidence="5">Yeast cell wall synthesis Kre9/Knh1-like N-terminal domain-containing protein</fullName>
    </recommendedName>
</protein>
<evidence type="ECO:0000256" key="3">
    <source>
        <dbReference type="SAM" id="Phobius"/>
    </source>
</evidence>
<evidence type="ECO:0000256" key="4">
    <source>
        <dbReference type="SAM" id="SignalP"/>
    </source>
</evidence>
<keyword evidence="3" id="KW-0812">Transmembrane</keyword>
<accession>A0A3N4JWF1</accession>
<feature type="transmembrane region" description="Helical" evidence="3">
    <location>
        <begin position="216"/>
        <end position="233"/>
    </location>
</feature>
<dbReference type="PANTHER" id="PTHR40633">
    <property type="entry name" value="MATRIX PROTEIN, PUTATIVE (AFU_ORTHOLOGUE AFUA_8G05410)-RELATED"/>
    <property type="match status" value="1"/>
</dbReference>
<evidence type="ECO:0000259" key="5">
    <source>
        <dbReference type="Pfam" id="PF10342"/>
    </source>
</evidence>
<keyword evidence="3" id="KW-1133">Transmembrane helix</keyword>
<dbReference type="STRING" id="1336337.A0A3N4JWF1"/>
<gene>
    <name evidence="6" type="ORF">L873DRAFT_1828713</name>
</gene>
<feature type="chain" id="PRO_5018091912" description="Yeast cell wall synthesis Kre9/Knh1-like N-terminal domain-containing protein" evidence="4">
    <location>
        <begin position="21"/>
        <end position="234"/>
    </location>
</feature>
<dbReference type="Pfam" id="PF10342">
    <property type="entry name" value="Kre9_KNH"/>
    <property type="match status" value="1"/>
</dbReference>